<organism evidence="2 3">
    <name type="scientific">Terriglobus roseus</name>
    <dbReference type="NCBI Taxonomy" id="392734"/>
    <lineage>
        <taxon>Bacteria</taxon>
        <taxon>Pseudomonadati</taxon>
        <taxon>Acidobacteriota</taxon>
        <taxon>Terriglobia</taxon>
        <taxon>Terriglobales</taxon>
        <taxon>Acidobacteriaceae</taxon>
        <taxon>Terriglobus</taxon>
    </lineage>
</organism>
<feature type="transmembrane region" description="Helical" evidence="1">
    <location>
        <begin position="254"/>
        <end position="276"/>
    </location>
</feature>
<protein>
    <recommendedName>
        <fullName evidence="4">ABC-2 type transport system permease protein</fullName>
    </recommendedName>
</protein>
<feature type="transmembrane region" description="Helical" evidence="1">
    <location>
        <begin position="374"/>
        <end position="394"/>
    </location>
</feature>
<dbReference type="AlphaFoldDB" id="A0A1G7N959"/>
<keyword evidence="1" id="KW-0472">Membrane</keyword>
<name>A0A1G7N959_9BACT</name>
<dbReference type="EMBL" id="LT629690">
    <property type="protein sequence ID" value="SDF69899.1"/>
    <property type="molecule type" value="Genomic_DNA"/>
</dbReference>
<feature type="transmembrane region" description="Helical" evidence="1">
    <location>
        <begin position="118"/>
        <end position="141"/>
    </location>
</feature>
<sequence length="556" mass="61028">MREHRAPTPIQALSRHFFWRFFQTENVGEGDTSDTPVVRALSGVAVPMLMAAFWNAMLAVPTTAWNAAGIHSLFVVYAFCSMGCITALQWDKLFPERIDFLILLPLPLKPRVLFLAKLQAVALFLLMFVVAGSVFGTLLLPALAGMRVLWAMLAHGTAVMSAGIAASLAVLAFEAVVIAVTPERWFRYVAAACQVMLVAAFLLVFLRVGTIDGRLRELLGGSVWGAGWFPPLWFESVYEVLLGSGAATGFAHVLALRAVYCLPWLCAAVVLTYPLAWAKRRRAALEGVNGRRLRDGVWMRVAHRTVLRSADQRAVFHFIRQTLSRLSQYHVLLAAYCGAGLALSIAFAVSVSSVAGHLHVSLWRTGVQGAVPLLLFWAIAGLRVAFLLPTDLAARWIFRLAPLNTQRVVTTTKVLVFSVAAVVLAGVVVVLALFGWSARDLALQGVFGLIYALLLTDIFFYGQSHVPFTRPRLPGRSSLPMTIAVFLFGVPLCMSLAVILERWVRYSPVRLMETCVVVFVFHAVQRWLRGLPSHSASEDPFLGELDQDVQTLGLSS</sequence>
<feature type="transmembrane region" description="Helical" evidence="1">
    <location>
        <begin position="329"/>
        <end position="354"/>
    </location>
</feature>
<keyword evidence="1" id="KW-1133">Transmembrane helix</keyword>
<dbReference type="Proteomes" id="UP000182427">
    <property type="component" value="Chromosome I"/>
</dbReference>
<gene>
    <name evidence="2" type="ORF">SAMN05444167_3037</name>
</gene>
<keyword evidence="3" id="KW-1185">Reference proteome</keyword>
<feature type="transmembrane region" description="Helical" evidence="1">
    <location>
        <begin position="481"/>
        <end position="500"/>
    </location>
</feature>
<evidence type="ECO:0008006" key="4">
    <source>
        <dbReference type="Google" id="ProtNLM"/>
    </source>
</evidence>
<feature type="transmembrane region" description="Helical" evidence="1">
    <location>
        <begin position="148"/>
        <end position="173"/>
    </location>
</feature>
<dbReference type="OrthoDB" id="105452at2"/>
<feature type="transmembrane region" description="Helical" evidence="1">
    <location>
        <begin position="185"/>
        <end position="206"/>
    </location>
</feature>
<feature type="transmembrane region" description="Helical" evidence="1">
    <location>
        <begin position="40"/>
        <end position="60"/>
    </location>
</feature>
<reference evidence="2 3" key="1">
    <citation type="submission" date="2016-10" db="EMBL/GenBank/DDBJ databases">
        <authorList>
            <person name="de Groot N.N."/>
        </authorList>
    </citation>
    <scope>NUCLEOTIDE SEQUENCE [LARGE SCALE GENOMIC DNA]</scope>
    <source>
        <strain evidence="2 3">GAS232</strain>
    </source>
</reference>
<feature type="transmembrane region" description="Helical" evidence="1">
    <location>
        <begin position="72"/>
        <end position="90"/>
    </location>
</feature>
<keyword evidence="1" id="KW-0812">Transmembrane</keyword>
<proteinExistence type="predicted"/>
<feature type="transmembrane region" description="Helical" evidence="1">
    <location>
        <begin position="414"/>
        <end position="436"/>
    </location>
</feature>
<accession>A0A1G7N959</accession>
<evidence type="ECO:0000313" key="2">
    <source>
        <dbReference type="EMBL" id="SDF69899.1"/>
    </source>
</evidence>
<evidence type="ECO:0000256" key="1">
    <source>
        <dbReference type="SAM" id="Phobius"/>
    </source>
</evidence>
<feature type="transmembrane region" description="Helical" evidence="1">
    <location>
        <begin position="442"/>
        <end position="461"/>
    </location>
</feature>
<evidence type="ECO:0000313" key="3">
    <source>
        <dbReference type="Proteomes" id="UP000182427"/>
    </source>
</evidence>
<dbReference type="RefSeq" id="WP_083345886.1">
    <property type="nucleotide sequence ID" value="NZ_LT629690.1"/>
</dbReference>